<keyword evidence="1" id="KW-0472">Membrane</keyword>
<feature type="non-terminal residue" evidence="2">
    <location>
        <position position="1"/>
    </location>
</feature>
<keyword evidence="3" id="KW-1185">Reference proteome</keyword>
<feature type="non-terminal residue" evidence="2">
    <location>
        <position position="82"/>
    </location>
</feature>
<reference evidence="2" key="2">
    <citation type="submission" date="2023-05" db="EMBL/GenBank/DDBJ databases">
        <authorList>
            <person name="Fouks B."/>
        </authorList>
    </citation>
    <scope>NUCLEOTIDE SEQUENCE</scope>
    <source>
        <strain evidence="2">Stay&amp;Tobe</strain>
        <tissue evidence="2">Testes</tissue>
    </source>
</reference>
<dbReference type="AlphaFoldDB" id="A0AAD8A8K8"/>
<reference evidence="2" key="1">
    <citation type="journal article" date="2023" name="IScience">
        <title>Live-bearing cockroach genome reveals convergent evolutionary mechanisms linked to viviparity in insects and beyond.</title>
        <authorList>
            <person name="Fouks B."/>
            <person name="Harrison M.C."/>
            <person name="Mikhailova A.A."/>
            <person name="Marchal E."/>
            <person name="English S."/>
            <person name="Carruthers M."/>
            <person name="Jennings E.C."/>
            <person name="Chiamaka E.L."/>
            <person name="Frigard R.A."/>
            <person name="Pippel M."/>
            <person name="Attardo G.M."/>
            <person name="Benoit J.B."/>
            <person name="Bornberg-Bauer E."/>
            <person name="Tobe S.S."/>
        </authorList>
    </citation>
    <scope>NUCLEOTIDE SEQUENCE</scope>
    <source>
        <strain evidence="2">Stay&amp;Tobe</strain>
    </source>
</reference>
<accession>A0AAD8A8K8</accession>
<comment type="caution">
    <text evidence="2">The sequence shown here is derived from an EMBL/GenBank/DDBJ whole genome shotgun (WGS) entry which is preliminary data.</text>
</comment>
<protein>
    <submittedName>
        <fullName evidence="2">Uncharacterized protein</fullName>
    </submittedName>
</protein>
<evidence type="ECO:0000313" key="2">
    <source>
        <dbReference type="EMBL" id="KAJ9594487.1"/>
    </source>
</evidence>
<evidence type="ECO:0000313" key="3">
    <source>
        <dbReference type="Proteomes" id="UP001233999"/>
    </source>
</evidence>
<keyword evidence="1" id="KW-0812">Transmembrane</keyword>
<gene>
    <name evidence="2" type="ORF">L9F63_014099</name>
</gene>
<evidence type="ECO:0000256" key="1">
    <source>
        <dbReference type="SAM" id="Phobius"/>
    </source>
</evidence>
<keyword evidence="1" id="KW-1133">Transmembrane helix</keyword>
<feature type="transmembrane region" description="Helical" evidence="1">
    <location>
        <begin position="42"/>
        <end position="61"/>
    </location>
</feature>
<dbReference type="EMBL" id="JASPKZ010003044">
    <property type="protein sequence ID" value="KAJ9594487.1"/>
    <property type="molecule type" value="Genomic_DNA"/>
</dbReference>
<dbReference type="Proteomes" id="UP001233999">
    <property type="component" value="Unassembled WGS sequence"/>
</dbReference>
<proteinExistence type="predicted"/>
<name>A0AAD8A8K8_DIPPU</name>
<sequence length="82" mass="8995">ITSEIWLQSPLACYAFQISVLGVVSSVERAHCQQFILGTKHLLGLTVLLVIPSILAVHVRLKLWLNKRGIALLGALAHAVRE</sequence>
<organism evidence="2 3">
    <name type="scientific">Diploptera punctata</name>
    <name type="common">Pacific beetle cockroach</name>
    <dbReference type="NCBI Taxonomy" id="6984"/>
    <lineage>
        <taxon>Eukaryota</taxon>
        <taxon>Metazoa</taxon>
        <taxon>Ecdysozoa</taxon>
        <taxon>Arthropoda</taxon>
        <taxon>Hexapoda</taxon>
        <taxon>Insecta</taxon>
        <taxon>Pterygota</taxon>
        <taxon>Neoptera</taxon>
        <taxon>Polyneoptera</taxon>
        <taxon>Dictyoptera</taxon>
        <taxon>Blattodea</taxon>
        <taxon>Blaberoidea</taxon>
        <taxon>Blaberidae</taxon>
        <taxon>Diplopterinae</taxon>
        <taxon>Diploptera</taxon>
    </lineage>
</organism>